<evidence type="ECO:0000256" key="2">
    <source>
        <dbReference type="ARBA" id="ARBA00023242"/>
    </source>
</evidence>
<comment type="subcellular location">
    <subcellularLocation>
        <location evidence="1">Nucleus</location>
    </subcellularLocation>
</comment>
<dbReference type="Gene3D" id="4.10.240.10">
    <property type="entry name" value="Zn(2)-C6 fungal-type DNA-binding domain"/>
    <property type="match status" value="1"/>
</dbReference>
<dbReference type="GO" id="GO:0005634">
    <property type="term" value="C:nucleus"/>
    <property type="evidence" value="ECO:0007669"/>
    <property type="project" value="UniProtKB-SubCell"/>
</dbReference>
<dbReference type="Pfam" id="PF11951">
    <property type="entry name" value="Fungal_trans_2"/>
    <property type="match status" value="1"/>
</dbReference>
<feature type="compositionally biased region" description="Low complexity" evidence="3">
    <location>
        <begin position="103"/>
        <end position="112"/>
    </location>
</feature>
<dbReference type="CDD" id="cd00067">
    <property type="entry name" value="GAL4"/>
    <property type="match status" value="1"/>
</dbReference>
<protein>
    <submittedName>
        <fullName evidence="5">Unplaced genomic scaffold supercont1.19, whole genome shotgun sequence</fullName>
    </submittedName>
</protein>
<dbReference type="PANTHER" id="PTHR37534">
    <property type="entry name" value="TRANSCRIPTIONAL ACTIVATOR PROTEIN UGA3"/>
    <property type="match status" value="1"/>
</dbReference>
<gene>
    <name evidence="5" type="ORF">I312_05682</name>
</gene>
<keyword evidence="2" id="KW-0539">Nucleus</keyword>
<dbReference type="SMART" id="SM00066">
    <property type="entry name" value="GAL4"/>
    <property type="match status" value="1"/>
</dbReference>
<evidence type="ECO:0000313" key="5">
    <source>
        <dbReference type="EMBL" id="KIR45115.1"/>
    </source>
</evidence>
<dbReference type="GO" id="GO:0008270">
    <property type="term" value="F:zinc ion binding"/>
    <property type="evidence" value="ECO:0007669"/>
    <property type="project" value="InterPro"/>
</dbReference>
<dbReference type="PROSITE" id="PS00463">
    <property type="entry name" value="ZN2_CY6_FUNGAL_1"/>
    <property type="match status" value="1"/>
</dbReference>
<feature type="domain" description="Zn(2)-C6 fungal-type" evidence="4">
    <location>
        <begin position="42"/>
        <end position="74"/>
    </location>
</feature>
<reference evidence="5" key="1">
    <citation type="submission" date="2015-01" db="EMBL/GenBank/DDBJ databases">
        <title>The Genome Sequence of Cryptococcus gattii CA1280.</title>
        <authorList>
            <consortium name="The Broad Institute Genomics Platform"/>
            <person name="Cuomo C."/>
            <person name="Litvintseva A."/>
            <person name="Chen Y."/>
            <person name="Heitman J."/>
            <person name="Sun S."/>
            <person name="Springer D."/>
            <person name="Dromer F."/>
            <person name="Young S."/>
            <person name="Zeng Q."/>
            <person name="Gargeya S."/>
            <person name="Abouelleil A."/>
            <person name="Alvarado L."/>
            <person name="Chapman S.B."/>
            <person name="Gainer-Dewar J."/>
            <person name="Goldberg J."/>
            <person name="Griggs A."/>
            <person name="Gujja S."/>
            <person name="Hansen M."/>
            <person name="Howarth C."/>
            <person name="Imamovic A."/>
            <person name="Larimer J."/>
            <person name="Murphy C."/>
            <person name="Naylor J."/>
            <person name="Pearson M."/>
            <person name="Priest M."/>
            <person name="Roberts A."/>
            <person name="Saif S."/>
            <person name="Shea T."/>
            <person name="Sykes S."/>
            <person name="Wortman J."/>
            <person name="Nusbaum C."/>
            <person name="Birren B."/>
        </authorList>
    </citation>
    <scope>NUCLEOTIDE SEQUENCE [LARGE SCALE GENOMIC DNA]</scope>
    <source>
        <strain evidence="5">CA1280</strain>
    </source>
</reference>
<proteinExistence type="predicted"/>
<dbReference type="EMBL" id="KN847991">
    <property type="protein sequence ID" value="KIR45115.1"/>
    <property type="molecule type" value="Genomic_DNA"/>
</dbReference>
<organism evidence="5">
    <name type="scientific">Cryptococcus bacillisporus CA1280</name>
    <dbReference type="NCBI Taxonomy" id="1296109"/>
    <lineage>
        <taxon>Eukaryota</taxon>
        <taxon>Fungi</taxon>
        <taxon>Dikarya</taxon>
        <taxon>Basidiomycota</taxon>
        <taxon>Agaricomycotina</taxon>
        <taxon>Tremellomycetes</taxon>
        <taxon>Tremellales</taxon>
        <taxon>Cryptococcaceae</taxon>
        <taxon>Cryptococcus</taxon>
        <taxon>Cryptococcus gattii species complex</taxon>
    </lineage>
</organism>
<feature type="compositionally biased region" description="Polar residues" evidence="3">
    <location>
        <begin position="92"/>
        <end position="102"/>
    </location>
</feature>
<accession>A0A0D0VJS0</accession>
<dbReference type="HOGENOM" id="CLU_538628_0_0_1"/>
<evidence type="ECO:0000259" key="4">
    <source>
        <dbReference type="PROSITE" id="PS50048"/>
    </source>
</evidence>
<feature type="region of interest" description="Disordered" evidence="3">
    <location>
        <begin position="92"/>
        <end position="115"/>
    </location>
</feature>
<evidence type="ECO:0000256" key="1">
    <source>
        <dbReference type="ARBA" id="ARBA00004123"/>
    </source>
</evidence>
<dbReference type="PROSITE" id="PS50048">
    <property type="entry name" value="ZN2_CY6_FUNGAL_2"/>
    <property type="match status" value="1"/>
</dbReference>
<dbReference type="PANTHER" id="PTHR37534:SF46">
    <property type="entry name" value="ZN(II)2CYS6 TRANSCRIPTION FACTOR (EUROFUNG)"/>
    <property type="match status" value="1"/>
</dbReference>
<evidence type="ECO:0000256" key="3">
    <source>
        <dbReference type="SAM" id="MobiDB-lite"/>
    </source>
</evidence>
<dbReference type="InterPro" id="IPR036864">
    <property type="entry name" value="Zn2-C6_fun-type_DNA-bd_sf"/>
</dbReference>
<name>A0A0D0VJS0_CRYGA</name>
<dbReference type="GO" id="GO:0000981">
    <property type="term" value="F:DNA-binding transcription factor activity, RNA polymerase II-specific"/>
    <property type="evidence" value="ECO:0007669"/>
    <property type="project" value="InterPro"/>
</dbReference>
<sequence length="507" mass="55985">MTTGSSSEGTPVAKSIEDRPSARTSGLNRIRQRKAHSRSRKGCLVCRQRHKRCDENFVDGSCDRCRRSGFLCVLRPSEERLKYANLLAEKTSTSQTPSTGPFTQAAPTTAITDPPPQDVTISSTDLSEFISSLFQPFDTNQQPDHNTPPPRVSMTDQSWLSGALAKDMDLYAACLIGQLRFIATSKVDEKHSPVEELPSSDIAEGNIDDIMEGCTWLPKESELADPHSPRSPPYGLGGVRGNSSLSVNPSQFSLTDALASICDLQVYNFTVAGCVASYGPLLIGESIVKAVFGSQPIVIDLNGAYDDKAGLVAFAQADIGRCICTKQRRPLFTLMPYDSNKITGSEMFITIPSRAHHFLSDICMLSVEDHVDSSKLIELEQSIKSSFDDPRIPIIWSRAAMITLYQRIHKVGPLHPTIRTMTWDILLDLPPQSCRKSEIFPLFLAGATAILETQRVAVRERWVKAPEKGFEEGLSFLEDLWAHLDKTGHTLSWLDYLEEKGGALAFF</sequence>
<dbReference type="AlphaFoldDB" id="A0A0D0VJS0"/>
<feature type="region of interest" description="Disordered" evidence="3">
    <location>
        <begin position="1"/>
        <end position="34"/>
    </location>
</feature>
<dbReference type="InterPro" id="IPR001138">
    <property type="entry name" value="Zn2Cys6_DnaBD"/>
</dbReference>
<dbReference type="OrthoDB" id="5419315at2759"/>
<dbReference type="InterPro" id="IPR021858">
    <property type="entry name" value="Fun_TF"/>
</dbReference>
<dbReference type="SUPFAM" id="SSF57701">
    <property type="entry name" value="Zn2/Cys6 DNA-binding domain"/>
    <property type="match status" value="1"/>
</dbReference>
<dbReference type="Pfam" id="PF00172">
    <property type="entry name" value="Zn_clus"/>
    <property type="match status" value="1"/>
</dbReference>